<dbReference type="Proteomes" id="UP000800235">
    <property type="component" value="Unassembled WGS sequence"/>
</dbReference>
<name>A0A9P4P3M1_9PEZI</name>
<gene>
    <name evidence="2" type="ORF">EJ08DRAFT_227987</name>
</gene>
<evidence type="ECO:0000313" key="2">
    <source>
        <dbReference type="EMBL" id="KAF2436143.1"/>
    </source>
</evidence>
<proteinExistence type="predicted"/>
<keyword evidence="1" id="KW-1133">Transmembrane helix</keyword>
<keyword evidence="3" id="KW-1185">Reference proteome</keyword>
<keyword evidence="1" id="KW-0472">Membrane</keyword>
<accession>A0A9P4P3M1</accession>
<evidence type="ECO:0000256" key="1">
    <source>
        <dbReference type="SAM" id="Phobius"/>
    </source>
</evidence>
<sequence>MVTVQRNRGALMLVKNVVVSVLGIHISVTRAVVLLLFIIPTSCPLDKLERSNYCIWQRQQNYYALEVTSHVAKKESIILTKSYLH</sequence>
<dbReference type="EMBL" id="MU007011">
    <property type="protein sequence ID" value="KAF2436143.1"/>
    <property type="molecule type" value="Genomic_DNA"/>
</dbReference>
<organism evidence="2 3">
    <name type="scientific">Tothia fuscella</name>
    <dbReference type="NCBI Taxonomy" id="1048955"/>
    <lineage>
        <taxon>Eukaryota</taxon>
        <taxon>Fungi</taxon>
        <taxon>Dikarya</taxon>
        <taxon>Ascomycota</taxon>
        <taxon>Pezizomycotina</taxon>
        <taxon>Dothideomycetes</taxon>
        <taxon>Pleosporomycetidae</taxon>
        <taxon>Venturiales</taxon>
        <taxon>Cylindrosympodiaceae</taxon>
        <taxon>Tothia</taxon>
    </lineage>
</organism>
<feature type="transmembrane region" description="Helical" evidence="1">
    <location>
        <begin position="12"/>
        <end position="39"/>
    </location>
</feature>
<keyword evidence="1" id="KW-0812">Transmembrane</keyword>
<dbReference type="AlphaFoldDB" id="A0A9P4P3M1"/>
<reference evidence="2" key="1">
    <citation type="journal article" date="2020" name="Stud. Mycol.">
        <title>101 Dothideomycetes genomes: a test case for predicting lifestyles and emergence of pathogens.</title>
        <authorList>
            <person name="Haridas S."/>
            <person name="Albert R."/>
            <person name="Binder M."/>
            <person name="Bloem J."/>
            <person name="Labutti K."/>
            <person name="Salamov A."/>
            <person name="Andreopoulos B."/>
            <person name="Baker S."/>
            <person name="Barry K."/>
            <person name="Bills G."/>
            <person name="Bluhm B."/>
            <person name="Cannon C."/>
            <person name="Castanera R."/>
            <person name="Culley D."/>
            <person name="Daum C."/>
            <person name="Ezra D."/>
            <person name="Gonzalez J."/>
            <person name="Henrissat B."/>
            <person name="Kuo A."/>
            <person name="Liang C."/>
            <person name="Lipzen A."/>
            <person name="Lutzoni F."/>
            <person name="Magnuson J."/>
            <person name="Mondo S."/>
            <person name="Nolan M."/>
            <person name="Ohm R."/>
            <person name="Pangilinan J."/>
            <person name="Park H.-J."/>
            <person name="Ramirez L."/>
            <person name="Alfaro M."/>
            <person name="Sun H."/>
            <person name="Tritt A."/>
            <person name="Yoshinaga Y."/>
            <person name="Zwiers L.-H."/>
            <person name="Turgeon B."/>
            <person name="Goodwin S."/>
            <person name="Spatafora J."/>
            <person name="Crous P."/>
            <person name="Grigoriev I."/>
        </authorList>
    </citation>
    <scope>NUCLEOTIDE SEQUENCE</scope>
    <source>
        <strain evidence="2">CBS 130266</strain>
    </source>
</reference>
<evidence type="ECO:0000313" key="3">
    <source>
        <dbReference type="Proteomes" id="UP000800235"/>
    </source>
</evidence>
<comment type="caution">
    <text evidence="2">The sequence shown here is derived from an EMBL/GenBank/DDBJ whole genome shotgun (WGS) entry which is preliminary data.</text>
</comment>
<protein>
    <submittedName>
        <fullName evidence="2">Uncharacterized protein</fullName>
    </submittedName>
</protein>